<proteinExistence type="inferred from homology"/>
<evidence type="ECO:0000256" key="3">
    <source>
        <dbReference type="ARBA" id="ARBA00022448"/>
    </source>
</evidence>
<feature type="transmembrane region" description="Helical" evidence="8">
    <location>
        <begin position="80"/>
        <end position="101"/>
    </location>
</feature>
<accession>A0A4Q5IW39</accession>
<evidence type="ECO:0000256" key="5">
    <source>
        <dbReference type="ARBA" id="ARBA00022692"/>
    </source>
</evidence>
<dbReference type="OrthoDB" id="4455417at2"/>
<comment type="subcellular location">
    <subcellularLocation>
        <location evidence="1">Cell membrane</location>
        <topology evidence="1">Multi-pass membrane protein</topology>
    </subcellularLocation>
</comment>
<evidence type="ECO:0000256" key="7">
    <source>
        <dbReference type="ARBA" id="ARBA00023136"/>
    </source>
</evidence>
<dbReference type="GO" id="GO:0022857">
    <property type="term" value="F:transmembrane transporter activity"/>
    <property type="evidence" value="ECO:0007669"/>
    <property type="project" value="InterPro"/>
</dbReference>
<dbReference type="EMBL" id="SDPU01000035">
    <property type="protein sequence ID" value="RYU09328.1"/>
    <property type="molecule type" value="Genomic_DNA"/>
</dbReference>
<protein>
    <submittedName>
        <fullName evidence="9">Iron ABC transporter permease</fullName>
    </submittedName>
</protein>
<feature type="transmembrane region" description="Helical" evidence="8">
    <location>
        <begin position="161"/>
        <end position="183"/>
    </location>
</feature>
<evidence type="ECO:0000256" key="1">
    <source>
        <dbReference type="ARBA" id="ARBA00004651"/>
    </source>
</evidence>
<keyword evidence="6 8" id="KW-1133">Transmembrane helix</keyword>
<feature type="transmembrane region" description="Helical" evidence="8">
    <location>
        <begin position="213"/>
        <end position="233"/>
    </location>
</feature>
<keyword evidence="4" id="KW-1003">Cell membrane</keyword>
<dbReference type="RefSeq" id="WP_129989093.1">
    <property type="nucleotide sequence ID" value="NZ_SDPU01000035.1"/>
</dbReference>
<name>A0A4Q5IW39_9ACTN</name>
<feature type="transmembrane region" description="Helical" evidence="8">
    <location>
        <begin position="122"/>
        <end position="155"/>
    </location>
</feature>
<reference evidence="9 10" key="1">
    <citation type="submission" date="2019-01" db="EMBL/GenBank/DDBJ databases">
        <title>Nocardioides guangzhouensis sp. nov., an actinobacterium isolated from soil.</title>
        <authorList>
            <person name="Fu Y."/>
            <person name="Cai Y."/>
            <person name="Lin Z."/>
            <person name="Chen P."/>
        </authorList>
    </citation>
    <scope>NUCLEOTIDE SEQUENCE [LARGE SCALE GENOMIC DNA]</scope>
    <source>
        <strain evidence="9 10">NBRC 105384</strain>
    </source>
</reference>
<dbReference type="InterPro" id="IPR000522">
    <property type="entry name" value="ABC_transptr_permease_BtuC"/>
</dbReference>
<evidence type="ECO:0000256" key="4">
    <source>
        <dbReference type="ARBA" id="ARBA00022475"/>
    </source>
</evidence>
<dbReference type="AlphaFoldDB" id="A0A4Q5IW39"/>
<gene>
    <name evidence="9" type="ORF">ETU37_19820</name>
</gene>
<dbReference type="Proteomes" id="UP000291189">
    <property type="component" value="Unassembled WGS sequence"/>
</dbReference>
<dbReference type="SUPFAM" id="SSF81345">
    <property type="entry name" value="ABC transporter involved in vitamin B12 uptake, BtuC"/>
    <property type="match status" value="1"/>
</dbReference>
<evidence type="ECO:0000313" key="9">
    <source>
        <dbReference type="EMBL" id="RYU09328.1"/>
    </source>
</evidence>
<evidence type="ECO:0000256" key="6">
    <source>
        <dbReference type="ARBA" id="ARBA00022989"/>
    </source>
</evidence>
<organism evidence="9 10">
    <name type="scientific">Nocardioides iriomotensis</name>
    <dbReference type="NCBI Taxonomy" id="715784"/>
    <lineage>
        <taxon>Bacteria</taxon>
        <taxon>Bacillati</taxon>
        <taxon>Actinomycetota</taxon>
        <taxon>Actinomycetes</taxon>
        <taxon>Propionibacteriales</taxon>
        <taxon>Nocardioidaceae</taxon>
        <taxon>Nocardioides</taxon>
    </lineage>
</organism>
<keyword evidence="3" id="KW-0813">Transport</keyword>
<evidence type="ECO:0000313" key="10">
    <source>
        <dbReference type="Proteomes" id="UP000291189"/>
    </source>
</evidence>
<dbReference type="GO" id="GO:0005886">
    <property type="term" value="C:plasma membrane"/>
    <property type="evidence" value="ECO:0007669"/>
    <property type="project" value="UniProtKB-SubCell"/>
</dbReference>
<dbReference type="Gene3D" id="1.10.3470.10">
    <property type="entry name" value="ABC transporter involved in vitamin B12 uptake, BtuC"/>
    <property type="match status" value="1"/>
</dbReference>
<feature type="transmembrane region" description="Helical" evidence="8">
    <location>
        <begin position="322"/>
        <end position="341"/>
    </location>
</feature>
<keyword evidence="10" id="KW-1185">Reference proteome</keyword>
<dbReference type="GO" id="GO:0033214">
    <property type="term" value="P:siderophore-iron import into cell"/>
    <property type="evidence" value="ECO:0007669"/>
    <property type="project" value="TreeGrafter"/>
</dbReference>
<keyword evidence="5 8" id="KW-0812">Transmembrane</keyword>
<dbReference type="PANTHER" id="PTHR30472:SF24">
    <property type="entry name" value="FERRIC ENTEROBACTIN TRANSPORT SYSTEM PERMEASE PROTEIN FEPG"/>
    <property type="match status" value="1"/>
</dbReference>
<keyword evidence="7 8" id="KW-0472">Membrane</keyword>
<feature type="transmembrane region" description="Helical" evidence="8">
    <location>
        <begin position="293"/>
        <end position="316"/>
    </location>
</feature>
<dbReference type="PANTHER" id="PTHR30472">
    <property type="entry name" value="FERRIC ENTEROBACTIN TRANSPORT SYSTEM PERMEASE PROTEIN"/>
    <property type="match status" value="1"/>
</dbReference>
<comment type="caution">
    <text evidence="9">The sequence shown here is derived from an EMBL/GenBank/DDBJ whole genome shotgun (WGS) entry which is preliminary data.</text>
</comment>
<evidence type="ECO:0000256" key="8">
    <source>
        <dbReference type="SAM" id="Phobius"/>
    </source>
</evidence>
<comment type="similarity">
    <text evidence="2">Belongs to the binding-protein-dependent transport system permease family. FecCD subfamily.</text>
</comment>
<feature type="transmembrane region" description="Helical" evidence="8">
    <location>
        <begin position="25"/>
        <end position="46"/>
    </location>
</feature>
<dbReference type="Pfam" id="PF01032">
    <property type="entry name" value="FecCD"/>
    <property type="match status" value="1"/>
</dbReference>
<sequence>MTVLAPEREATERLQRVAARRRTRGVVVGTGLALVTLAVVVVNLSVGDMPIPFRDVLATLVGRGDETSTLVLVEFRLPRLVLGALVGVAFGLAGGLFQSVLHNPLASPDIIGVTQGASVGAVGALLWLGVGGVAVAGGALLGAAVAAVLNVVLAWRGGVSGHRFVLCGIGLAFVASSVLGYLLTRSDVRNAQDALVWLSGSVAGATWEGNARLAVALAVLVPVALLLSSRLRMLGLGDDTARALGVPVTRTRLTALALGTALAAVATAAAGPVAFVALASAPIARRLVGDGRIALVPTALVGVAVVTASDVAAQHALPGLDVPVGLVTGLVGGGYLIWLLTSSRPLTGGNR</sequence>
<evidence type="ECO:0000256" key="2">
    <source>
        <dbReference type="ARBA" id="ARBA00007935"/>
    </source>
</evidence>
<dbReference type="InterPro" id="IPR037294">
    <property type="entry name" value="ABC_BtuC-like"/>
</dbReference>
<feature type="transmembrane region" description="Helical" evidence="8">
    <location>
        <begin position="253"/>
        <end position="281"/>
    </location>
</feature>